<accession>A0A3S9Y4Y4</accession>
<feature type="region of interest" description="Disordered" evidence="4">
    <location>
        <begin position="1"/>
        <end position="22"/>
    </location>
</feature>
<dbReference type="AlphaFoldDB" id="A0A3S9Y4Y4"/>
<proteinExistence type="predicted"/>
<dbReference type="Proteomes" id="UP000275579">
    <property type="component" value="Chromosome"/>
</dbReference>
<dbReference type="InterPro" id="IPR013216">
    <property type="entry name" value="Methyltransf_11"/>
</dbReference>
<evidence type="ECO:0000259" key="5">
    <source>
        <dbReference type="SMART" id="SM00828"/>
    </source>
</evidence>
<keyword evidence="1 6" id="KW-0489">Methyltransferase</keyword>
<dbReference type="EMBL" id="CP029042">
    <property type="protein sequence ID" value="AZS70057.1"/>
    <property type="molecule type" value="Genomic_DNA"/>
</dbReference>
<dbReference type="InterPro" id="IPR029063">
    <property type="entry name" value="SAM-dependent_MTases_sf"/>
</dbReference>
<dbReference type="GO" id="GO:0032259">
    <property type="term" value="P:methylation"/>
    <property type="evidence" value="ECO:0007669"/>
    <property type="project" value="UniProtKB-KW"/>
</dbReference>
<dbReference type="PANTHER" id="PTHR44068:SF11">
    <property type="entry name" value="GERANYL DIPHOSPHATE 2-C-METHYLTRANSFERASE"/>
    <property type="match status" value="1"/>
</dbReference>
<evidence type="ECO:0000256" key="4">
    <source>
        <dbReference type="SAM" id="MobiDB-lite"/>
    </source>
</evidence>
<dbReference type="SMART" id="SM00828">
    <property type="entry name" value="PKS_MT"/>
    <property type="match status" value="1"/>
</dbReference>
<dbReference type="Pfam" id="PF08241">
    <property type="entry name" value="Methyltransf_11"/>
    <property type="match status" value="1"/>
</dbReference>
<evidence type="ECO:0000313" key="6">
    <source>
        <dbReference type="EMBL" id="AZS70057.1"/>
    </source>
</evidence>
<evidence type="ECO:0000256" key="1">
    <source>
        <dbReference type="ARBA" id="ARBA00022603"/>
    </source>
</evidence>
<dbReference type="Gene3D" id="3.40.50.150">
    <property type="entry name" value="Vaccinia Virus protein VP39"/>
    <property type="match status" value="1"/>
</dbReference>
<reference evidence="6 7" key="1">
    <citation type="submission" date="2018-04" db="EMBL/GenBank/DDBJ databases">
        <title>Complete genome sequences of Streptomyces lydicus strain WYEC and characterization of antagonistic properties of biological control agents.</title>
        <authorList>
            <person name="Mariita R.M."/>
            <person name="Sello J.K."/>
        </authorList>
    </citation>
    <scope>NUCLEOTIDE SEQUENCE [LARGE SCALE GENOMIC DNA]</scope>
    <source>
        <strain evidence="6 7">WYEC 108</strain>
    </source>
</reference>
<dbReference type="PANTHER" id="PTHR44068">
    <property type="entry name" value="ZGC:194242"/>
    <property type="match status" value="1"/>
</dbReference>
<dbReference type="SUPFAM" id="SSF53335">
    <property type="entry name" value="S-adenosyl-L-methionine-dependent methyltransferases"/>
    <property type="match status" value="1"/>
</dbReference>
<protein>
    <submittedName>
        <fullName evidence="6">SAM-dependent methyltransferase</fullName>
    </submittedName>
</protein>
<evidence type="ECO:0000313" key="7">
    <source>
        <dbReference type="Proteomes" id="UP000275579"/>
    </source>
</evidence>
<keyword evidence="2 6" id="KW-0808">Transferase</keyword>
<keyword evidence="3" id="KW-0949">S-adenosyl-L-methionine</keyword>
<feature type="domain" description="Polyketide synthase-like methyltransferase" evidence="5">
    <location>
        <begin position="38"/>
        <end position="284"/>
    </location>
</feature>
<dbReference type="InterPro" id="IPR050447">
    <property type="entry name" value="Erg6_SMT_methyltransf"/>
</dbReference>
<evidence type="ECO:0000256" key="3">
    <source>
        <dbReference type="ARBA" id="ARBA00022691"/>
    </source>
</evidence>
<name>A0A3S9Y4Y4_9ACTN</name>
<dbReference type="RefSeq" id="WP_127149284.1">
    <property type="nucleotide sequence ID" value="NZ_CP029042.1"/>
</dbReference>
<gene>
    <name evidence="6" type="ORF">DDE74_03090</name>
</gene>
<organism evidence="6 7">
    <name type="scientific">Streptomyces lydicus</name>
    <dbReference type="NCBI Taxonomy" id="47763"/>
    <lineage>
        <taxon>Bacteria</taxon>
        <taxon>Bacillati</taxon>
        <taxon>Actinomycetota</taxon>
        <taxon>Actinomycetes</taxon>
        <taxon>Kitasatosporales</taxon>
        <taxon>Streptomycetaceae</taxon>
        <taxon>Streptomyces</taxon>
    </lineage>
</organism>
<evidence type="ECO:0000256" key="2">
    <source>
        <dbReference type="ARBA" id="ARBA00022679"/>
    </source>
</evidence>
<dbReference type="CDD" id="cd02440">
    <property type="entry name" value="AdoMet_MTases"/>
    <property type="match status" value="1"/>
</dbReference>
<sequence length="285" mass="31415">MSSTPTPTPTSAPTTAPVPVPVPEEVGRLYDRLTALDTEAVGGSLHLGYWDVDDNDTPLVEAADRLTDMMTDRLRIDESHRVLDIGCGVGQPAMRISRRTGAHVTGIAISKDQIARATALAEGAGLSDRVEFRHADAMELPFPDNSFDAAIAIESIFHMPDRGRVLDEIRRVLRPGGRLVLTDFFERGPVPAEKQPAVDRLLRDFIMTLARPEDYVPLLRDAGLRFVELLDITEQSVRQTFEQMSQASQEMQTVFDDEAEEKFSPASMIGVDEFGSVLLTAQKPL</sequence>
<dbReference type="GO" id="GO:0008757">
    <property type="term" value="F:S-adenosylmethionine-dependent methyltransferase activity"/>
    <property type="evidence" value="ECO:0007669"/>
    <property type="project" value="InterPro"/>
</dbReference>
<dbReference type="InterPro" id="IPR020803">
    <property type="entry name" value="MeTfrase_dom"/>
</dbReference>